<proteinExistence type="inferred from homology"/>
<organism evidence="8 9">
    <name type="scientific">Trichormus variabilis N2B</name>
    <dbReference type="NCBI Taxonomy" id="2681315"/>
    <lineage>
        <taxon>Bacteria</taxon>
        <taxon>Bacillati</taxon>
        <taxon>Cyanobacteriota</taxon>
        <taxon>Cyanophyceae</taxon>
        <taxon>Nostocales</taxon>
        <taxon>Nostocaceae</taxon>
        <taxon>Trichormus</taxon>
    </lineage>
</organism>
<dbReference type="SUPFAM" id="SSF81544">
    <property type="entry name" value="Subunit IX of photosystem I reaction centre, PsaJ"/>
    <property type="match status" value="1"/>
</dbReference>
<gene>
    <name evidence="8" type="ORF">GNE12_23150</name>
</gene>
<evidence type="ECO:0000313" key="8">
    <source>
        <dbReference type="EMBL" id="MBC1304817.1"/>
    </source>
</evidence>
<keyword evidence="3 7" id="KW-0812">Transmembrane</keyword>
<evidence type="ECO:0000256" key="6">
    <source>
        <dbReference type="ARBA" id="ARBA00023136"/>
    </source>
</evidence>
<evidence type="ECO:0000256" key="5">
    <source>
        <dbReference type="ARBA" id="ARBA00023078"/>
    </source>
</evidence>
<keyword evidence="9" id="KW-1185">Reference proteome</keyword>
<evidence type="ECO:0000256" key="2">
    <source>
        <dbReference type="ARBA" id="ARBA00006318"/>
    </source>
</evidence>
<evidence type="ECO:0000256" key="3">
    <source>
        <dbReference type="ARBA" id="ARBA00022692"/>
    </source>
</evidence>
<comment type="subcellular location">
    <subcellularLocation>
        <location evidence="1">Cellular thylakoid membrane</location>
        <topology evidence="1">Single-pass membrane protein</topology>
    </subcellularLocation>
</comment>
<sequence length="50" mass="5764">MTKSQDKEKKYFLEYLSLAPVIGVIAISVAFSTWAIFNYIFPDLLFHPLP</sequence>
<evidence type="ECO:0000256" key="4">
    <source>
        <dbReference type="ARBA" id="ARBA00022989"/>
    </source>
</evidence>
<comment type="caution">
    <text evidence="8">The sequence shown here is derived from an EMBL/GenBank/DDBJ whole genome shotgun (WGS) entry which is preliminary data.</text>
</comment>
<dbReference type="InterPro" id="IPR002615">
    <property type="entry name" value="PSI_PsaJ"/>
</dbReference>
<evidence type="ECO:0000256" key="1">
    <source>
        <dbReference type="ARBA" id="ARBA00004376"/>
    </source>
</evidence>
<protein>
    <submittedName>
        <fullName evidence="8">PsaJ protein</fullName>
    </submittedName>
</protein>
<evidence type="ECO:0000313" key="9">
    <source>
        <dbReference type="Proteomes" id="UP000570851"/>
    </source>
</evidence>
<feature type="transmembrane region" description="Helical" evidence="7">
    <location>
        <begin position="12"/>
        <end position="41"/>
    </location>
</feature>
<dbReference type="Pfam" id="PF01701">
    <property type="entry name" value="PSI_PsaJ"/>
    <property type="match status" value="1"/>
</dbReference>
<evidence type="ECO:0000256" key="7">
    <source>
        <dbReference type="SAM" id="Phobius"/>
    </source>
</evidence>
<dbReference type="Gene3D" id="1.20.5.510">
    <property type="entry name" value="Single helix bin"/>
    <property type="match status" value="1"/>
</dbReference>
<comment type="similarity">
    <text evidence="2">Belongs to the PsaJ family.</text>
</comment>
<accession>A0ABR6SEL7</accession>
<dbReference type="EMBL" id="JACKZP010000131">
    <property type="protein sequence ID" value="MBC1304817.1"/>
    <property type="molecule type" value="Genomic_DNA"/>
</dbReference>
<reference evidence="8 9" key="1">
    <citation type="submission" date="2019-11" db="EMBL/GenBank/DDBJ databases">
        <title>Comparison of genomes from free-living endosymbiotic cyanobacteria isolated from Azolla.</title>
        <authorList>
            <person name="Thiel T."/>
            <person name="Pratte B."/>
        </authorList>
    </citation>
    <scope>NUCLEOTIDE SEQUENCE [LARGE SCALE GENOMIC DNA]</scope>
    <source>
        <strain evidence="8 9">N2B</strain>
    </source>
</reference>
<dbReference type="Proteomes" id="UP000570851">
    <property type="component" value="Unassembled WGS sequence"/>
</dbReference>
<keyword evidence="5" id="KW-0793">Thylakoid</keyword>
<dbReference type="GeneID" id="58726689"/>
<name>A0ABR6SEL7_ANAVA</name>
<keyword evidence="6 7" id="KW-0472">Membrane</keyword>
<dbReference type="InterPro" id="IPR036062">
    <property type="entry name" value="PSI_PsaJ_sf"/>
</dbReference>
<dbReference type="RefSeq" id="WP_041456327.1">
    <property type="nucleotide sequence ID" value="NZ_JACKZP010000131.1"/>
</dbReference>
<keyword evidence="4 7" id="KW-1133">Transmembrane helix</keyword>